<dbReference type="Pfam" id="PF02775">
    <property type="entry name" value="TPP_enzyme_C"/>
    <property type="match status" value="1"/>
</dbReference>
<dbReference type="InterPro" id="IPR029035">
    <property type="entry name" value="DHS-like_NAD/FAD-binding_dom"/>
</dbReference>
<dbReference type="InterPro" id="IPR012000">
    <property type="entry name" value="Thiamin_PyroP_enz_cen_dom"/>
</dbReference>
<evidence type="ECO:0000313" key="9">
    <source>
        <dbReference type="Proteomes" id="UP001501102"/>
    </source>
</evidence>
<dbReference type="Gene3D" id="3.40.50.1220">
    <property type="entry name" value="TPP-binding domain"/>
    <property type="match status" value="2"/>
</dbReference>
<dbReference type="SUPFAM" id="SSF52467">
    <property type="entry name" value="DHS-like NAD/FAD-binding domain"/>
    <property type="match status" value="1"/>
</dbReference>
<name>A0ABN3WF14_STRTU</name>
<evidence type="ECO:0000259" key="6">
    <source>
        <dbReference type="Pfam" id="PF02775"/>
    </source>
</evidence>
<dbReference type="Pfam" id="PF00205">
    <property type="entry name" value="TPP_enzyme_M"/>
    <property type="match status" value="1"/>
</dbReference>
<dbReference type="InterPro" id="IPR047211">
    <property type="entry name" value="POXB-like"/>
</dbReference>
<dbReference type="Pfam" id="PF02776">
    <property type="entry name" value="TPP_enzyme_N"/>
    <property type="match status" value="2"/>
</dbReference>
<dbReference type="Gene3D" id="3.40.50.970">
    <property type="match status" value="3"/>
</dbReference>
<feature type="domain" description="Thiamine pyrophosphate enzyme N-terminal TPP-binding" evidence="7">
    <location>
        <begin position="542"/>
        <end position="641"/>
    </location>
</feature>
<keyword evidence="9" id="KW-1185">Reference proteome</keyword>
<feature type="domain" description="Thiamine pyrophosphate enzyme TPP-binding" evidence="6">
    <location>
        <begin position="392"/>
        <end position="455"/>
    </location>
</feature>
<evidence type="ECO:0000256" key="4">
    <source>
        <dbReference type="SAM" id="MobiDB-lite"/>
    </source>
</evidence>
<accession>A0ABN3WF14</accession>
<comment type="caution">
    <text evidence="8">The sequence shown here is derived from an EMBL/GenBank/DDBJ whole genome shotgun (WGS) entry which is preliminary data.</text>
</comment>
<feature type="domain" description="Thiamine pyrophosphate enzyme central" evidence="5">
    <location>
        <begin position="717"/>
        <end position="828"/>
    </location>
</feature>
<sequence>MQVNRNVYADALGRRRFADEVVEGLARLGVRTVFGMPAESLNPLLDALRRDGRISLVGVRHEGAASLMAAAYGRLTGTPGVCLGTAGPGATHLLLGAYDALADRAPLMALSGQVPVEQVGLASFQEIDPVRLFDGCAVYNHHVASPRQLAMVARALGEAAVRQGPVHLACSSDALAAPVPTGVSVRWRGGPLRAGLQHDKGLLLAAADRLAGGVHALLVGRTTSETGAHIDELSDRLGAPVLVLPEGHRYFAHPRTAPAVHIRDEIGDAVRELLAHAPSVLLVGAHTASVRRMLTSPHVVQVADPAEAAHERPAGWLRLLGDEQELLRDLAAAVPEAAAPAPGPARAADALPRPAGPAPLWQALDGTAAHDAVLSLEPGAILDSGFTQLPVRQRDILSSYALRCRGVALPAALGAAVALPGRPSVAVTTDTGLADFAAELLTARRYDLPVTVVCVERDAPADLRGVAVAAGLAARRVTDPARLAGELRAVLRTPGPSLLCVPAGTAGLGEAREHIAVHGTGPAPDADADRPGPPDAARDGSVGRLLARALAGLGVTDAYARTDAAAGPLLACLRAAGIATHAVVHPESAALTGSAVAKHTGRPTVCVATGEADLVLQANGIHDAAYDHAALIVLGVRQDEGVVDGTALFRDAARTARLDGTPESLDRAVRTLHRAVAGQGAAYVEIGANALEQEAGSPDLPSWEAAPSATLPPAALLDRAAAVLAAARRPLLLAGRGARGSTAELLDLAAGLDAPLVTTMPGRGTVPEDHPRFAGGIGSSGHTSAARALKSCDVLLALGVSQRGTSAFDLHGDFRLIQVDHDLARLAASPGRTCACTAPPRKPSRN</sequence>
<evidence type="ECO:0000259" key="5">
    <source>
        <dbReference type="Pfam" id="PF00205"/>
    </source>
</evidence>
<dbReference type="SUPFAM" id="SSF52518">
    <property type="entry name" value="Thiamin diphosphate-binding fold (THDP-binding)"/>
    <property type="match status" value="3"/>
</dbReference>
<dbReference type="PANTHER" id="PTHR42981">
    <property type="entry name" value="PYRUVATE DEHYDROGENASE [UBIQUINONE]"/>
    <property type="match status" value="1"/>
</dbReference>
<reference evidence="8 9" key="1">
    <citation type="journal article" date="2019" name="Int. J. Syst. Evol. Microbiol.">
        <title>The Global Catalogue of Microorganisms (GCM) 10K type strain sequencing project: providing services to taxonomists for standard genome sequencing and annotation.</title>
        <authorList>
            <consortium name="The Broad Institute Genomics Platform"/>
            <consortium name="The Broad Institute Genome Sequencing Center for Infectious Disease"/>
            <person name="Wu L."/>
            <person name="Ma J."/>
        </authorList>
    </citation>
    <scope>NUCLEOTIDE SEQUENCE [LARGE SCALE GENOMIC DNA]</scope>
    <source>
        <strain evidence="8 9">JCM 4087</strain>
    </source>
</reference>
<dbReference type="InterPro" id="IPR011766">
    <property type="entry name" value="TPP_enzyme_TPP-bd"/>
</dbReference>
<dbReference type="InterPro" id="IPR012001">
    <property type="entry name" value="Thiamin_PyroP_enz_TPP-bd_dom"/>
</dbReference>
<evidence type="ECO:0000256" key="3">
    <source>
        <dbReference type="RuleBase" id="RU362132"/>
    </source>
</evidence>
<protein>
    <recommendedName>
        <fullName evidence="10">Thiamine pyrophosphate-binding protein</fullName>
    </recommendedName>
</protein>
<feature type="compositionally biased region" description="Basic and acidic residues" evidence="4">
    <location>
        <begin position="527"/>
        <end position="538"/>
    </location>
</feature>
<dbReference type="EMBL" id="BAAAXZ010000024">
    <property type="protein sequence ID" value="GAA2912996.1"/>
    <property type="molecule type" value="Genomic_DNA"/>
</dbReference>
<evidence type="ECO:0000256" key="2">
    <source>
        <dbReference type="ARBA" id="ARBA00023052"/>
    </source>
</evidence>
<dbReference type="InterPro" id="IPR029061">
    <property type="entry name" value="THDP-binding"/>
</dbReference>
<evidence type="ECO:0000259" key="7">
    <source>
        <dbReference type="Pfam" id="PF02776"/>
    </source>
</evidence>
<organism evidence="8 9">
    <name type="scientific">Streptomyces thioluteus</name>
    <dbReference type="NCBI Taxonomy" id="66431"/>
    <lineage>
        <taxon>Bacteria</taxon>
        <taxon>Bacillati</taxon>
        <taxon>Actinomycetota</taxon>
        <taxon>Actinomycetes</taxon>
        <taxon>Kitasatosporales</taxon>
        <taxon>Streptomycetaceae</taxon>
        <taxon>Streptomyces</taxon>
    </lineage>
</organism>
<gene>
    <name evidence="8" type="ORF">GCM10020221_05890</name>
</gene>
<dbReference type="Proteomes" id="UP001501102">
    <property type="component" value="Unassembled WGS sequence"/>
</dbReference>
<evidence type="ECO:0008006" key="10">
    <source>
        <dbReference type="Google" id="ProtNLM"/>
    </source>
</evidence>
<keyword evidence="2 3" id="KW-0786">Thiamine pyrophosphate</keyword>
<feature type="region of interest" description="Disordered" evidence="4">
    <location>
        <begin position="518"/>
        <end position="539"/>
    </location>
</feature>
<feature type="domain" description="Thiamine pyrophosphate enzyme N-terminal TPP-binding" evidence="7">
    <location>
        <begin position="16"/>
        <end position="130"/>
    </location>
</feature>
<dbReference type="PANTHER" id="PTHR42981:SF2">
    <property type="entry name" value="PYRUVATE DEHYDROGENASE [UBIQUINONE]"/>
    <property type="match status" value="1"/>
</dbReference>
<evidence type="ECO:0000313" key="8">
    <source>
        <dbReference type="EMBL" id="GAA2912996.1"/>
    </source>
</evidence>
<proteinExistence type="inferred from homology"/>
<evidence type="ECO:0000256" key="1">
    <source>
        <dbReference type="ARBA" id="ARBA00007812"/>
    </source>
</evidence>
<comment type="similarity">
    <text evidence="1 3">Belongs to the TPP enzyme family.</text>
</comment>